<sequence>MNFVIEAKILLLMFVWPAGQAESTPLWINDVYATVESCEQGASERKAMIETEYGADARVDHYCFDADDRMDK</sequence>
<evidence type="ECO:0000313" key="2">
    <source>
        <dbReference type="Proteomes" id="UP000652427"/>
    </source>
</evidence>
<accession>A0ABX2N184</accession>
<name>A0ABX2N184_9SPHN</name>
<dbReference type="Proteomes" id="UP000652427">
    <property type="component" value="Unassembled WGS sequence"/>
</dbReference>
<organism evidence="1 2">
    <name type="scientific">Parasphingorhabdus flavimaris</name>
    <dbReference type="NCBI Taxonomy" id="266812"/>
    <lineage>
        <taxon>Bacteria</taxon>
        <taxon>Pseudomonadati</taxon>
        <taxon>Pseudomonadota</taxon>
        <taxon>Alphaproteobacteria</taxon>
        <taxon>Sphingomonadales</taxon>
        <taxon>Sphingomonadaceae</taxon>
        <taxon>Parasphingorhabdus</taxon>
    </lineage>
</organism>
<reference evidence="1 2" key="1">
    <citation type="submission" date="2020-06" db="EMBL/GenBank/DDBJ databases">
        <authorList>
            <person name="Kim S.-J."/>
            <person name="Park S.-J."/>
        </authorList>
    </citation>
    <scope>NUCLEOTIDE SEQUENCE [LARGE SCALE GENOMIC DNA]</scope>
    <source>
        <strain evidence="1 2">SW-151</strain>
    </source>
</reference>
<dbReference type="RefSeq" id="WP_176278922.1">
    <property type="nucleotide sequence ID" value="NZ_JABWMH010000002.1"/>
</dbReference>
<evidence type="ECO:0000313" key="1">
    <source>
        <dbReference type="EMBL" id="NVD27388.1"/>
    </source>
</evidence>
<dbReference type="EMBL" id="JABWMH010000002">
    <property type="protein sequence ID" value="NVD27388.1"/>
    <property type="molecule type" value="Genomic_DNA"/>
</dbReference>
<protein>
    <submittedName>
        <fullName evidence="1">Uncharacterized protein</fullName>
    </submittedName>
</protein>
<comment type="caution">
    <text evidence="1">The sequence shown here is derived from an EMBL/GenBank/DDBJ whole genome shotgun (WGS) entry which is preliminary data.</text>
</comment>
<gene>
    <name evidence="1" type="ORF">HUO14_05665</name>
</gene>
<keyword evidence="2" id="KW-1185">Reference proteome</keyword>
<proteinExistence type="predicted"/>